<accession>A0A520X6C1</accession>
<dbReference type="PANTHER" id="PTHR32432:SF4">
    <property type="entry name" value="CELL DIVISION PROTEIN FTSA"/>
    <property type="match status" value="1"/>
</dbReference>
<dbReference type="PIRSF" id="PIRSF003101">
    <property type="entry name" value="FtsA"/>
    <property type="match status" value="1"/>
</dbReference>
<evidence type="ECO:0000313" key="9">
    <source>
        <dbReference type="Proteomes" id="UP000322454"/>
    </source>
</evidence>
<dbReference type="CDD" id="cd24048">
    <property type="entry name" value="ASKHA_NBD_FtsA"/>
    <property type="match status" value="1"/>
</dbReference>
<dbReference type="SUPFAM" id="SSF53067">
    <property type="entry name" value="Actin-like ATPase domain"/>
    <property type="match status" value="2"/>
</dbReference>
<dbReference type="Pfam" id="PF14450">
    <property type="entry name" value="FtsA"/>
    <property type="match status" value="2"/>
</dbReference>
<name>A0A520X6C1_9DELT</name>
<dbReference type="SMART" id="SM00842">
    <property type="entry name" value="FtsA"/>
    <property type="match status" value="1"/>
</dbReference>
<dbReference type="GO" id="GO:0009898">
    <property type="term" value="C:cytoplasmic side of plasma membrane"/>
    <property type="evidence" value="ECO:0007669"/>
    <property type="project" value="UniProtKB-UniRule"/>
</dbReference>
<reference evidence="8 9" key="1">
    <citation type="submission" date="2019-01" db="EMBL/GenBank/DDBJ databases">
        <title>Insights into ecological role of a new deltaproteobacterial order Candidatus Sinidesulfobacterales (Sva0485) by metagenomics and metatranscriptomics.</title>
        <authorList>
            <person name="Tan S."/>
            <person name="Liu J."/>
            <person name="Fang Y."/>
            <person name="Hedlund B."/>
            <person name="Lian Z.-H."/>
            <person name="Huang L.-Y."/>
            <person name="Li J.-T."/>
            <person name="Huang L.-N."/>
            <person name="Li W.-J."/>
            <person name="Jiang H.-C."/>
            <person name="Dong H.-L."/>
            <person name="Shu W.-S."/>
        </authorList>
    </citation>
    <scope>NUCLEOTIDE SEQUENCE [LARGE SCALE GENOMIC DNA]</scope>
    <source>
        <strain evidence="8">AP4</strain>
    </source>
</reference>
<evidence type="ECO:0000256" key="2">
    <source>
        <dbReference type="ARBA" id="ARBA00022618"/>
    </source>
</evidence>
<keyword evidence="1 5" id="KW-1003">Cell membrane</keyword>
<proteinExistence type="inferred from homology"/>
<comment type="subunit">
    <text evidence="5">Self-interacts. Interacts with FtsZ.</text>
</comment>
<dbReference type="InterPro" id="IPR043129">
    <property type="entry name" value="ATPase_NBD"/>
</dbReference>
<evidence type="ECO:0000313" key="8">
    <source>
        <dbReference type="EMBL" id="RZV36721.1"/>
    </source>
</evidence>
<protein>
    <recommendedName>
        <fullName evidence="5 6">Cell division protein FtsA</fullName>
    </recommendedName>
</protein>
<evidence type="ECO:0000259" key="7">
    <source>
        <dbReference type="SMART" id="SM00842"/>
    </source>
</evidence>
<evidence type="ECO:0000256" key="5">
    <source>
        <dbReference type="HAMAP-Rule" id="MF_02033"/>
    </source>
</evidence>
<evidence type="ECO:0000256" key="3">
    <source>
        <dbReference type="ARBA" id="ARBA00023136"/>
    </source>
</evidence>
<comment type="function">
    <text evidence="5 6">Cell division protein that is involved in the assembly of the Z ring. May serve as a membrane anchor for the Z ring.</text>
</comment>
<dbReference type="Pfam" id="PF02491">
    <property type="entry name" value="SHS2_FTSA"/>
    <property type="match status" value="1"/>
</dbReference>
<dbReference type="Gene3D" id="3.30.1490.110">
    <property type="match status" value="1"/>
</dbReference>
<evidence type="ECO:0000256" key="4">
    <source>
        <dbReference type="ARBA" id="ARBA00023306"/>
    </source>
</evidence>
<gene>
    <name evidence="5 8" type="primary">ftsA</name>
    <name evidence="8" type="ORF">EVJ48_10050</name>
</gene>
<dbReference type="Proteomes" id="UP000322454">
    <property type="component" value="Unassembled WGS sequence"/>
</dbReference>
<keyword evidence="3 5" id="KW-0472">Membrane</keyword>
<dbReference type="InterPro" id="IPR003494">
    <property type="entry name" value="SHS2_FtsA"/>
</dbReference>
<evidence type="ECO:0000256" key="1">
    <source>
        <dbReference type="ARBA" id="ARBA00022475"/>
    </source>
</evidence>
<dbReference type="InterPro" id="IPR050696">
    <property type="entry name" value="FtsA/MreB"/>
</dbReference>
<dbReference type="EMBL" id="SHMQ01000055">
    <property type="protein sequence ID" value="RZV36721.1"/>
    <property type="molecule type" value="Genomic_DNA"/>
</dbReference>
<dbReference type="FunFam" id="3.30.1490.110:FF:000001">
    <property type="entry name" value="Cell division protein FtsA"/>
    <property type="match status" value="1"/>
</dbReference>
<dbReference type="GO" id="GO:0032153">
    <property type="term" value="C:cell division site"/>
    <property type="evidence" value="ECO:0007669"/>
    <property type="project" value="UniProtKB-UniRule"/>
</dbReference>
<comment type="similarity">
    <text evidence="5 6">Belongs to the FtsA/MreB family.</text>
</comment>
<dbReference type="NCBIfam" id="TIGR01174">
    <property type="entry name" value="ftsA"/>
    <property type="match status" value="1"/>
</dbReference>
<dbReference type="AlphaFoldDB" id="A0A520X6C1"/>
<feature type="domain" description="SHS2" evidence="7">
    <location>
        <begin position="8"/>
        <end position="193"/>
    </location>
</feature>
<keyword evidence="4 5" id="KW-0131">Cell cycle</keyword>
<sequence>MEKNDNIFVGLDIGTTKVCAIVAEAKGDSLDIIGVGSSTSTGLKNGVVVNIENTVDSIAKAVEDAELMAGYQIQSATVGIAGSHIRGFSGRGIVAVKSREVAQQDVERVLSAAKTISIPIDHEVIHVIPQGFSVDDQDDVKNPVGMSGLRLEATVHIVTASSIAAQNIVKCVNKAGIDVSEIVLEQIASSEAVLTEDEKELGVALIDIGGGTTDIAIFNGGNIIHTFVIPKGGQSVTSDVSKGTTTIPQEAEKIKIRYGIAKESLAGKDEIIEIPGFGGRPPRPISRQLLGNIIEQRMAEIFTWIRKNIEKNGLESKILSGYVITGGAALIDGSAELAEEIFNAPVRIGYPLNVGGLTDAVSSSVYSTAVGLVKYAYKNGKRNKKSFSYKKGDSFIDEIKKWFSDLLDYFF</sequence>
<comment type="caution">
    <text evidence="8">The sequence shown here is derived from an EMBL/GenBank/DDBJ whole genome shotgun (WGS) entry which is preliminary data.</text>
</comment>
<comment type="subcellular location">
    <subcellularLocation>
        <location evidence="5">Cell membrane</location>
        <topology evidence="5">Peripheral membrane protein</topology>
        <orientation evidence="5">Cytoplasmic side</orientation>
    </subcellularLocation>
    <text evidence="5">Localizes to the Z ring in an FtsZ-dependent manner. Targeted to the membrane through a conserved C-terminal amphipathic helix.</text>
</comment>
<dbReference type="GO" id="GO:0043093">
    <property type="term" value="P:FtsZ-dependent cytokinesis"/>
    <property type="evidence" value="ECO:0007669"/>
    <property type="project" value="UniProtKB-UniRule"/>
</dbReference>
<evidence type="ECO:0000256" key="6">
    <source>
        <dbReference type="PIRNR" id="PIRNR003101"/>
    </source>
</evidence>
<dbReference type="Gene3D" id="3.30.420.40">
    <property type="match status" value="2"/>
</dbReference>
<keyword evidence="2 5" id="KW-0132">Cell division</keyword>
<organism evidence="8 9">
    <name type="scientific">Candidatus Acidulodesulfobacterium acidiphilum</name>
    <dbReference type="NCBI Taxonomy" id="2597224"/>
    <lineage>
        <taxon>Bacteria</taxon>
        <taxon>Deltaproteobacteria</taxon>
        <taxon>Candidatus Acidulodesulfobacterales</taxon>
        <taxon>Candidatus Acidulodesulfobacterium</taxon>
    </lineage>
</organism>
<dbReference type="PANTHER" id="PTHR32432">
    <property type="entry name" value="CELL DIVISION PROTEIN FTSA-RELATED"/>
    <property type="match status" value="1"/>
</dbReference>
<dbReference type="HAMAP" id="MF_02033">
    <property type="entry name" value="FtsA"/>
    <property type="match status" value="1"/>
</dbReference>
<dbReference type="InterPro" id="IPR020823">
    <property type="entry name" value="Cell_div_FtsA"/>
</dbReference>